<dbReference type="AlphaFoldDB" id="A0A5E4NHX9"/>
<feature type="region of interest" description="Disordered" evidence="1">
    <location>
        <begin position="113"/>
        <end position="136"/>
    </location>
</feature>
<reference evidence="2 3" key="1">
    <citation type="submission" date="2019-08" db="EMBL/GenBank/DDBJ databases">
        <authorList>
            <person name="Alioto T."/>
            <person name="Alioto T."/>
            <person name="Gomez Garrido J."/>
        </authorList>
    </citation>
    <scope>NUCLEOTIDE SEQUENCE [LARGE SCALE GENOMIC DNA]</scope>
</reference>
<proteinExistence type="predicted"/>
<sequence length="158" mass="18132">MNAVVKRLVNKIGIFDIFIAYTRKNVKRHNAGFHCEQKGIEYQERMWNDANGAPPPYDSVYPRTTVYGGARVCLCCPLRQSETIRDRKQRNPVCTYFPYFLIFVSDNSGKPVGNSRFRERKEPIPTTGAPPLQVKSQQDGHLRVVIRFVSATNAINRR</sequence>
<keyword evidence="3" id="KW-1185">Reference proteome</keyword>
<protein>
    <submittedName>
        <fullName evidence="2">Uncharacterized protein</fullName>
    </submittedName>
</protein>
<gene>
    <name evidence="2" type="ORF">CINCED_3A022718</name>
</gene>
<dbReference type="EMBL" id="CABPRJ010002384">
    <property type="protein sequence ID" value="VVC44602.1"/>
    <property type="molecule type" value="Genomic_DNA"/>
</dbReference>
<accession>A0A5E4NHX9</accession>
<evidence type="ECO:0000313" key="3">
    <source>
        <dbReference type="Proteomes" id="UP000325440"/>
    </source>
</evidence>
<evidence type="ECO:0000256" key="1">
    <source>
        <dbReference type="SAM" id="MobiDB-lite"/>
    </source>
</evidence>
<evidence type="ECO:0000313" key="2">
    <source>
        <dbReference type="EMBL" id="VVC44602.1"/>
    </source>
</evidence>
<organism evidence="2 3">
    <name type="scientific">Cinara cedri</name>
    <dbReference type="NCBI Taxonomy" id="506608"/>
    <lineage>
        <taxon>Eukaryota</taxon>
        <taxon>Metazoa</taxon>
        <taxon>Ecdysozoa</taxon>
        <taxon>Arthropoda</taxon>
        <taxon>Hexapoda</taxon>
        <taxon>Insecta</taxon>
        <taxon>Pterygota</taxon>
        <taxon>Neoptera</taxon>
        <taxon>Paraneoptera</taxon>
        <taxon>Hemiptera</taxon>
        <taxon>Sternorrhyncha</taxon>
        <taxon>Aphidomorpha</taxon>
        <taxon>Aphidoidea</taxon>
        <taxon>Aphididae</taxon>
        <taxon>Lachninae</taxon>
        <taxon>Cinara</taxon>
    </lineage>
</organism>
<dbReference type="Proteomes" id="UP000325440">
    <property type="component" value="Unassembled WGS sequence"/>
</dbReference>
<name>A0A5E4NHX9_9HEMI</name>